<dbReference type="Gene3D" id="1.10.10.60">
    <property type="entry name" value="Homeodomain-like"/>
    <property type="match status" value="1"/>
</dbReference>
<evidence type="ECO:0000256" key="5">
    <source>
        <dbReference type="SAM" id="MobiDB-lite"/>
    </source>
</evidence>
<dbReference type="Pfam" id="PF02909">
    <property type="entry name" value="TetR_C_1"/>
    <property type="match status" value="1"/>
</dbReference>
<feature type="compositionally biased region" description="Basic and acidic residues" evidence="5">
    <location>
        <begin position="281"/>
        <end position="312"/>
    </location>
</feature>
<accession>A0ABW4L4Q4</accession>
<dbReference type="Proteomes" id="UP001597277">
    <property type="component" value="Unassembled WGS sequence"/>
</dbReference>
<dbReference type="InterPro" id="IPR009057">
    <property type="entry name" value="Homeodomain-like_sf"/>
</dbReference>
<evidence type="ECO:0000256" key="3">
    <source>
        <dbReference type="ARBA" id="ARBA00023163"/>
    </source>
</evidence>
<feature type="region of interest" description="Disordered" evidence="5">
    <location>
        <begin position="243"/>
        <end position="312"/>
    </location>
</feature>
<feature type="DNA-binding region" description="H-T-H motif" evidence="4">
    <location>
        <begin position="51"/>
        <end position="70"/>
    </location>
</feature>
<dbReference type="PANTHER" id="PTHR30055:SF151">
    <property type="entry name" value="TRANSCRIPTIONAL REGULATORY PROTEIN"/>
    <property type="match status" value="1"/>
</dbReference>
<dbReference type="EMBL" id="JBHUEE010000003">
    <property type="protein sequence ID" value="MFD1717834.1"/>
    <property type="molecule type" value="Genomic_DNA"/>
</dbReference>
<dbReference type="InterPro" id="IPR050109">
    <property type="entry name" value="HTH-type_TetR-like_transc_reg"/>
</dbReference>
<keyword evidence="8" id="KW-1185">Reference proteome</keyword>
<name>A0ABW4L4Q4_9MICO</name>
<evidence type="ECO:0000313" key="7">
    <source>
        <dbReference type="EMBL" id="MFD1717834.1"/>
    </source>
</evidence>
<evidence type="ECO:0000256" key="1">
    <source>
        <dbReference type="ARBA" id="ARBA00023015"/>
    </source>
</evidence>
<dbReference type="PANTHER" id="PTHR30055">
    <property type="entry name" value="HTH-TYPE TRANSCRIPTIONAL REGULATOR RUTR"/>
    <property type="match status" value="1"/>
</dbReference>
<evidence type="ECO:0000313" key="8">
    <source>
        <dbReference type="Proteomes" id="UP001597277"/>
    </source>
</evidence>
<evidence type="ECO:0000256" key="4">
    <source>
        <dbReference type="PROSITE-ProRule" id="PRU00335"/>
    </source>
</evidence>
<comment type="caution">
    <text evidence="7">The sequence shown here is derived from an EMBL/GenBank/DDBJ whole genome shotgun (WGS) entry which is preliminary data.</text>
</comment>
<dbReference type="InterPro" id="IPR004111">
    <property type="entry name" value="Repressor_TetR_C"/>
</dbReference>
<organism evidence="7 8">
    <name type="scientific">Georgenia deserti</name>
    <dbReference type="NCBI Taxonomy" id="2093781"/>
    <lineage>
        <taxon>Bacteria</taxon>
        <taxon>Bacillati</taxon>
        <taxon>Actinomycetota</taxon>
        <taxon>Actinomycetes</taxon>
        <taxon>Micrococcales</taxon>
        <taxon>Bogoriellaceae</taxon>
        <taxon>Georgenia</taxon>
    </lineage>
</organism>
<dbReference type="RefSeq" id="WP_388004911.1">
    <property type="nucleotide sequence ID" value="NZ_JBHUEE010000003.1"/>
</dbReference>
<evidence type="ECO:0000259" key="6">
    <source>
        <dbReference type="PROSITE" id="PS50977"/>
    </source>
</evidence>
<feature type="domain" description="HTH tetR-type" evidence="6">
    <location>
        <begin position="28"/>
        <end position="88"/>
    </location>
</feature>
<sequence length="312" mass="33911">MPDEDELSRVIALAWGVAAAPQRGPKRELSVERIVETAIEIADAEGLQAVTMQRVAQSFGFTTMALYRYVATKSDLYKLMMDAAVRDDTVAVDSEDWRAGLEQVSRGLLHAYRAHPWMLDIPVSAEALLMPGQVRVADAALRAMRSLHLTDQEKLGLLMAVSTFVRGHAQIIRDVEAGPVGTPATIELVREVANPARFPDLAPLLESGLYFAGSDEDVSAEEIDDFATGLEILLGGIEATFGTREGAPPPAGPELSPQEEFERAETELQHATALRKATQRRANELVKAENRARTARDQAKEAAKAAAKTDGR</sequence>
<keyword evidence="1" id="KW-0805">Transcription regulation</keyword>
<dbReference type="SUPFAM" id="SSF46689">
    <property type="entry name" value="Homeodomain-like"/>
    <property type="match status" value="1"/>
</dbReference>
<dbReference type="PROSITE" id="PS50977">
    <property type="entry name" value="HTH_TETR_2"/>
    <property type="match status" value="1"/>
</dbReference>
<keyword evidence="2 4" id="KW-0238">DNA-binding</keyword>
<evidence type="ECO:0000256" key="2">
    <source>
        <dbReference type="ARBA" id="ARBA00023125"/>
    </source>
</evidence>
<protein>
    <submittedName>
        <fullName evidence="7">TetR/AcrR family transcriptional regulator</fullName>
    </submittedName>
</protein>
<reference evidence="8" key="1">
    <citation type="journal article" date="2019" name="Int. J. Syst. Evol. Microbiol.">
        <title>The Global Catalogue of Microorganisms (GCM) 10K type strain sequencing project: providing services to taxonomists for standard genome sequencing and annotation.</title>
        <authorList>
            <consortium name="The Broad Institute Genomics Platform"/>
            <consortium name="The Broad Institute Genome Sequencing Center for Infectious Disease"/>
            <person name="Wu L."/>
            <person name="Ma J."/>
        </authorList>
    </citation>
    <scope>NUCLEOTIDE SEQUENCE [LARGE SCALE GENOMIC DNA]</scope>
    <source>
        <strain evidence="8">JCM 17130</strain>
    </source>
</reference>
<dbReference type="Pfam" id="PF00440">
    <property type="entry name" value="TetR_N"/>
    <property type="match status" value="1"/>
</dbReference>
<gene>
    <name evidence="7" type="ORF">ACFSE6_08310</name>
</gene>
<proteinExistence type="predicted"/>
<dbReference type="InterPro" id="IPR001647">
    <property type="entry name" value="HTH_TetR"/>
</dbReference>
<keyword evidence="3" id="KW-0804">Transcription</keyword>
<dbReference type="Gene3D" id="1.10.357.10">
    <property type="entry name" value="Tetracycline Repressor, domain 2"/>
    <property type="match status" value="1"/>
</dbReference>
<dbReference type="SUPFAM" id="SSF48498">
    <property type="entry name" value="Tetracyclin repressor-like, C-terminal domain"/>
    <property type="match status" value="1"/>
</dbReference>
<dbReference type="InterPro" id="IPR036271">
    <property type="entry name" value="Tet_transcr_reg_TetR-rel_C_sf"/>
</dbReference>